<protein>
    <submittedName>
        <fullName evidence="1">Uncharacterized protein</fullName>
    </submittedName>
</protein>
<name>A0A0E9PYY1_ANGAN</name>
<proteinExistence type="predicted"/>
<reference evidence="1" key="2">
    <citation type="journal article" date="2015" name="Fish Shellfish Immunol.">
        <title>Early steps in the European eel (Anguilla anguilla)-Vibrio vulnificus interaction in the gills: Role of the RtxA13 toxin.</title>
        <authorList>
            <person name="Callol A."/>
            <person name="Pajuelo D."/>
            <person name="Ebbesson L."/>
            <person name="Teles M."/>
            <person name="MacKenzie S."/>
            <person name="Amaro C."/>
        </authorList>
    </citation>
    <scope>NUCLEOTIDE SEQUENCE</scope>
</reference>
<organism evidence="1">
    <name type="scientific">Anguilla anguilla</name>
    <name type="common">European freshwater eel</name>
    <name type="synonym">Muraena anguilla</name>
    <dbReference type="NCBI Taxonomy" id="7936"/>
    <lineage>
        <taxon>Eukaryota</taxon>
        <taxon>Metazoa</taxon>
        <taxon>Chordata</taxon>
        <taxon>Craniata</taxon>
        <taxon>Vertebrata</taxon>
        <taxon>Euteleostomi</taxon>
        <taxon>Actinopterygii</taxon>
        <taxon>Neopterygii</taxon>
        <taxon>Teleostei</taxon>
        <taxon>Anguilliformes</taxon>
        <taxon>Anguillidae</taxon>
        <taxon>Anguilla</taxon>
    </lineage>
</organism>
<evidence type="ECO:0000313" key="1">
    <source>
        <dbReference type="EMBL" id="JAH09714.1"/>
    </source>
</evidence>
<reference evidence="1" key="1">
    <citation type="submission" date="2014-11" db="EMBL/GenBank/DDBJ databases">
        <authorList>
            <person name="Amaro Gonzalez C."/>
        </authorList>
    </citation>
    <scope>NUCLEOTIDE SEQUENCE</scope>
</reference>
<dbReference type="EMBL" id="GBXM01098863">
    <property type="protein sequence ID" value="JAH09714.1"/>
    <property type="molecule type" value="Transcribed_RNA"/>
</dbReference>
<accession>A0A0E9PYY1</accession>
<sequence>MQPCLTRCSIPYYQVRFSHVLKLLWESPLPCPFLTS</sequence>
<dbReference type="AlphaFoldDB" id="A0A0E9PYY1"/>